<dbReference type="SUPFAM" id="SSF52540">
    <property type="entry name" value="P-loop containing nucleoside triphosphate hydrolases"/>
    <property type="match status" value="2"/>
</dbReference>
<reference evidence="12" key="1">
    <citation type="submission" date="2021-05" db="EMBL/GenBank/DDBJ databases">
        <authorList>
            <person name="Alioto T."/>
            <person name="Alioto T."/>
            <person name="Gomez Garrido J."/>
        </authorList>
    </citation>
    <scope>NUCLEOTIDE SEQUENCE</scope>
</reference>
<dbReference type="CDD" id="cd03263">
    <property type="entry name" value="ABC_subfamily_A"/>
    <property type="match status" value="2"/>
</dbReference>
<dbReference type="PANTHER" id="PTHR19229:SF250">
    <property type="entry name" value="ABC TRANSPORTER DOMAIN-CONTAINING PROTEIN-RELATED"/>
    <property type="match status" value="1"/>
</dbReference>
<dbReference type="EMBL" id="HBUF01332702">
    <property type="protein sequence ID" value="CAG6697271.1"/>
    <property type="molecule type" value="Transcribed_RNA"/>
</dbReference>
<feature type="transmembrane region" description="Helical" evidence="10">
    <location>
        <begin position="23"/>
        <end position="44"/>
    </location>
</feature>
<dbReference type="InterPro" id="IPR017871">
    <property type="entry name" value="ABC_transporter-like_CS"/>
</dbReference>
<dbReference type="Pfam" id="PF00005">
    <property type="entry name" value="ABC_tran"/>
    <property type="match status" value="2"/>
</dbReference>
<feature type="transmembrane region" description="Helical" evidence="10">
    <location>
        <begin position="1060"/>
        <end position="1080"/>
    </location>
</feature>
<accession>A0A8D8U0J8</accession>
<feature type="transmembrane region" description="Helical" evidence="10">
    <location>
        <begin position="278"/>
        <end position="306"/>
    </location>
</feature>
<keyword evidence="2" id="KW-0813">Transport</keyword>
<evidence type="ECO:0000256" key="10">
    <source>
        <dbReference type="SAM" id="Phobius"/>
    </source>
</evidence>
<keyword evidence="6 12" id="KW-0067">ATP-binding</keyword>
<evidence type="ECO:0000256" key="3">
    <source>
        <dbReference type="ARBA" id="ARBA00022692"/>
    </source>
</evidence>
<dbReference type="EMBL" id="HBUF01332697">
    <property type="protein sequence ID" value="CAG6697253.1"/>
    <property type="molecule type" value="Transcribed_RNA"/>
</dbReference>
<dbReference type="PROSITE" id="PS00211">
    <property type="entry name" value="ABC_TRANSPORTER_1"/>
    <property type="match status" value="1"/>
</dbReference>
<dbReference type="InterPro" id="IPR013525">
    <property type="entry name" value="ABC2_TM"/>
</dbReference>
<organism evidence="12">
    <name type="scientific">Cacopsylla melanoneura</name>
    <dbReference type="NCBI Taxonomy" id="428564"/>
    <lineage>
        <taxon>Eukaryota</taxon>
        <taxon>Metazoa</taxon>
        <taxon>Ecdysozoa</taxon>
        <taxon>Arthropoda</taxon>
        <taxon>Hexapoda</taxon>
        <taxon>Insecta</taxon>
        <taxon>Pterygota</taxon>
        <taxon>Neoptera</taxon>
        <taxon>Paraneoptera</taxon>
        <taxon>Hemiptera</taxon>
        <taxon>Sternorrhyncha</taxon>
        <taxon>Psylloidea</taxon>
        <taxon>Psyllidae</taxon>
        <taxon>Psyllinae</taxon>
        <taxon>Cacopsylla</taxon>
    </lineage>
</organism>
<dbReference type="GO" id="GO:0005524">
    <property type="term" value="F:ATP binding"/>
    <property type="evidence" value="ECO:0007669"/>
    <property type="project" value="UniProtKB-KW"/>
</dbReference>
<sequence length="1717" mass="192622">MGVLWRKIKVVTWKCLVMRRRHWILTLFEILIPTAMFGGLLYGLSMMPRDKDSDIHPAQIVDPASADYLISSLPLSNIKYCPQDPNIVQLMDKFKEELKAKEVRIVGFNGYDSELEMMHSFRNDSSDATHEMFGPSHHNLGIVVRELSGQDAQFSYTLRTDTGDTASLFPDSIEPGPGQGFKLYTLFFAPMQILLDRIFTQTIVPKTAVSDWKISVQPNPYPEYTKVGKYAEIFGIGFPFVTAFSFLFMFPLILTKVVQEKLSGVKELQQMMGLPSWMIWYGFLFNSLLTAMISMLLVLILLMSGLNSFNLLKYSDWSILFVLLLLYVTNCIFYCFLVASIFLKATPSLIVGMVLWCSLLIMVPSHITSNTAASLRFLASYFPGYSMVSAFKLFGNFEANGVGMKWSNLFSTGGNANTLSMGVLLLNMCVSIFIMAILTWYLDNIRPGPYGLKKSYFFFLKKSYWGSGKGKSAMTATDHAHYTAMFEPPPPNAKVGIRVRDLTKNFGNFVAVDNVSIDFYEGTITALLGHNGAGKTTTMSILTGMFPPSSGEVMVQNYNIFKHMDQFRDSLGLCPQHNLLFPYLSVIQHLIFFGMIKGMPRTEAKDSGLKLLRLLNILEKRNQPVSSLSGGMKRKLQLAIALIGGPKVLMLDEPTSGMDPESRREMWDLLLSMRGDRTIIITTHFMEEADVLGDRIAIMDHGKIKCYGTTLFLKKVYGAGYQLTFLTTDKIQVSSVTQLIQSYVPDATLHNTQSSQLTYTLPTQDTSKFPALFESLETKKTGLGISSIGIACTTIEEVFLKVGDLAAKEKDDDSLDGGAGATVDPTKRNTLEHPTQNGAESNREPLLHQKVQGIRLFMLRFSTLFKKRSIFFRRNWFSSLLHTLDVVLVLAFLMWITRINSDPAKNPNLTFSPSVYHDSIYYAQNKAGGARSDSVPDKVLRAYEQELPDSGPDRFIKYKPGDNITAELLKFGEQREQDYRTKVLAGAVIEQAASTVMFNSIPLHAMPISLNLHSTALLRALTDNPKATITTSNHPINFDAVPICDSTPGENIVPAMGSSGTWAIILSIIMPIFFSMYFKFPVLERVNSCKQLQLMTGTSWITYWLSLFTFDYIVTLGIFGLALIGIMIVDLSFSHLITYPNEIAVLLFLLVLFGLAMLLMTYSYSLIVTGPDSIGLYYVLNLLVIPVVIILVLLKQNLNGIYALLYYAGLALECIFPLPAFAMAVYYFFVSALTKSRCYLCPGKELIQLTCKNMKLDRSYIRFPDEDETFYTPGYPIGWELLFLLYSVLVHVFFISFVELQFNGMVAQWLVRKGFQQKSDTSFDQPDGGVMSKDPDVLKEKDRVDGLMAGRTNSDLAKHKACDMAPLMALPTVEEGANLPIFIVQNIKKTFFLIGRKFGILPVPRTFDAVRGVSFAVSPGECFGLLGVNGAGKTTTFRMLTGDTVCTEGDASLFGYHLSDRKNYLSGIGYCPQFNGINEHLTAQEMLECFAALRGIPSAKSAQIINYWIELLGLTEYRYRRSGRYSGGNKRKLSTAMALIGDPPLVFLDEPTSGVDPISRHRLWKVLSQIQKTGQAIVLTSHSMDECEALCNRLTIMVRGQMQCLGNITYLKQRYGQGFTLMIKLREGDEMELKRRIMKEFDNKIEIKDEHKGLIHYNILDTSLSWFTMFSKMESLKSSMEIVEDYSLSDSTLEQIFIAFAKGKGHRNPVNNTITEL</sequence>
<comment type="subcellular location">
    <subcellularLocation>
        <location evidence="1">Membrane</location>
        <topology evidence="1">Multi-pass membrane protein</topology>
    </subcellularLocation>
</comment>
<evidence type="ECO:0000256" key="9">
    <source>
        <dbReference type="SAM" id="MobiDB-lite"/>
    </source>
</evidence>
<feature type="transmembrane region" description="Helical" evidence="10">
    <location>
        <begin position="1176"/>
        <end position="1194"/>
    </location>
</feature>
<evidence type="ECO:0000256" key="7">
    <source>
        <dbReference type="ARBA" id="ARBA00022989"/>
    </source>
</evidence>
<dbReference type="PROSITE" id="PS50893">
    <property type="entry name" value="ABC_TRANSPORTER_2"/>
    <property type="match status" value="2"/>
</dbReference>
<dbReference type="SMART" id="SM00382">
    <property type="entry name" value="AAA"/>
    <property type="match status" value="2"/>
</dbReference>
<evidence type="ECO:0000256" key="1">
    <source>
        <dbReference type="ARBA" id="ARBA00004141"/>
    </source>
</evidence>
<dbReference type="InterPro" id="IPR003439">
    <property type="entry name" value="ABC_transporter-like_ATP-bd"/>
</dbReference>
<dbReference type="GO" id="GO:0016887">
    <property type="term" value="F:ATP hydrolysis activity"/>
    <property type="evidence" value="ECO:0007669"/>
    <property type="project" value="InterPro"/>
</dbReference>
<feature type="transmembrane region" description="Helical" evidence="10">
    <location>
        <begin position="318"/>
        <end position="343"/>
    </location>
</feature>
<keyword evidence="4" id="KW-0677">Repeat</keyword>
<dbReference type="Pfam" id="PF12698">
    <property type="entry name" value="ABC2_membrane_3"/>
    <property type="match status" value="2"/>
</dbReference>
<dbReference type="InterPro" id="IPR027417">
    <property type="entry name" value="P-loop_NTPase"/>
</dbReference>
<keyword evidence="5" id="KW-0547">Nucleotide-binding</keyword>
<feature type="transmembrane region" description="Helical" evidence="10">
    <location>
        <begin position="1281"/>
        <end position="1302"/>
    </location>
</feature>
<feature type="domain" description="ABC transporter" evidence="11">
    <location>
        <begin position="1382"/>
        <end position="1624"/>
    </location>
</feature>
<proteinExistence type="predicted"/>
<feature type="transmembrane region" description="Helical" evidence="10">
    <location>
        <begin position="379"/>
        <end position="399"/>
    </location>
</feature>
<evidence type="ECO:0000259" key="11">
    <source>
        <dbReference type="PROSITE" id="PS50893"/>
    </source>
</evidence>
<keyword evidence="7 10" id="KW-1133">Transmembrane helix</keyword>
<dbReference type="FunFam" id="3.40.50.300:FF:000298">
    <property type="entry name" value="ATP-binding cassette sub-family A member 12"/>
    <property type="match status" value="1"/>
</dbReference>
<dbReference type="InterPro" id="IPR026082">
    <property type="entry name" value="ABCA"/>
</dbReference>
<evidence type="ECO:0000313" key="12">
    <source>
        <dbReference type="EMBL" id="CAG6697253.1"/>
    </source>
</evidence>
<dbReference type="Pfam" id="PF23321">
    <property type="entry name" value="R1_ABCA1"/>
    <property type="match status" value="1"/>
</dbReference>
<dbReference type="GO" id="GO:0005319">
    <property type="term" value="F:lipid transporter activity"/>
    <property type="evidence" value="ECO:0007669"/>
    <property type="project" value="TreeGrafter"/>
</dbReference>
<keyword evidence="3 10" id="KW-0812">Transmembrane</keyword>
<keyword evidence="8 10" id="KW-0472">Membrane</keyword>
<dbReference type="Gene3D" id="3.40.50.300">
    <property type="entry name" value="P-loop containing nucleotide triphosphate hydrolases"/>
    <property type="match status" value="2"/>
</dbReference>
<dbReference type="GO" id="GO:0016020">
    <property type="term" value="C:membrane"/>
    <property type="evidence" value="ECO:0007669"/>
    <property type="project" value="UniProtKB-SubCell"/>
</dbReference>
<name>A0A8D8U0J8_9HEMI</name>
<evidence type="ECO:0000256" key="8">
    <source>
        <dbReference type="ARBA" id="ARBA00023136"/>
    </source>
</evidence>
<feature type="transmembrane region" description="Helical" evidence="10">
    <location>
        <begin position="233"/>
        <end position="258"/>
    </location>
</feature>
<dbReference type="InterPro" id="IPR003593">
    <property type="entry name" value="AAA+_ATPase"/>
</dbReference>
<dbReference type="InterPro" id="IPR056264">
    <property type="entry name" value="R2_ABCA1-4-like"/>
</dbReference>
<feature type="region of interest" description="Disordered" evidence="9">
    <location>
        <begin position="810"/>
        <end position="842"/>
    </location>
</feature>
<dbReference type="PANTHER" id="PTHR19229">
    <property type="entry name" value="ATP-BINDING CASSETTE TRANSPORTER SUBFAMILY A ABCA"/>
    <property type="match status" value="1"/>
</dbReference>
<feature type="transmembrane region" description="Helical" evidence="10">
    <location>
        <begin position="1144"/>
        <end position="1164"/>
    </location>
</feature>
<feature type="transmembrane region" description="Helical" evidence="10">
    <location>
        <begin position="1206"/>
        <end position="1229"/>
    </location>
</feature>
<dbReference type="GO" id="GO:0140359">
    <property type="term" value="F:ABC-type transporter activity"/>
    <property type="evidence" value="ECO:0007669"/>
    <property type="project" value="InterPro"/>
</dbReference>
<dbReference type="FunFam" id="3.40.50.300:FF:002470">
    <property type="entry name" value="ABC transporter, putative"/>
    <property type="match status" value="1"/>
</dbReference>
<feature type="transmembrane region" description="Helical" evidence="10">
    <location>
        <begin position="349"/>
        <end position="367"/>
    </location>
</feature>
<evidence type="ECO:0000256" key="2">
    <source>
        <dbReference type="ARBA" id="ARBA00022448"/>
    </source>
</evidence>
<evidence type="ECO:0000256" key="6">
    <source>
        <dbReference type="ARBA" id="ARBA00022840"/>
    </source>
</evidence>
<evidence type="ECO:0000256" key="5">
    <source>
        <dbReference type="ARBA" id="ARBA00022741"/>
    </source>
</evidence>
<feature type="domain" description="ABC transporter" evidence="11">
    <location>
        <begin position="497"/>
        <end position="726"/>
    </location>
</feature>
<evidence type="ECO:0000256" key="4">
    <source>
        <dbReference type="ARBA" id="ARBA00022737"/>
    </source>
</evidence>
<feature type="transmembrane region" description="Helical" evidence="10">
    <location>
        <begin position="419"/>
        <end position="442"/>
    </location>
</feature>
<protein>
    <submittedName>
        <fullName evidence="12">ATP-binding cassette sub-family A member 3</fullName>
    </submittedName>
</protein>